<comment type="caution">
    <text evidence="2">The sequence shown here is derived from an EMBL/GenBank/DDBJ whole genome shotgun (WGS) entry which is preliminary data.</text>
</comment>
<name>A0ABT5FFC1_9GAMM</name>
<keyword evidence="3" id="KW-1185">Reference proteome</keyword>
<evidence type="ECO:0000313" key="3">
    <source>
        <dbReference type="Proteomes" id="UP001528411"/>
    </source>
</evidence>
<gene>
    <name evidence="2" type="ORF">PN838_11715</name>
</gene>
<organism evidence="2 3">
    <name type="scientific">Psychrosphaera algicola</name>
    <dbReference type="NCBI Taxonomy" id="3023714"/>
    <lineage>
        <taxon>Bacteria</taxon>
        <taxon>Pseudomonadati</taxon>
        <taxon>Pseudomonadota</taxon>
        <taxon>Gammaproteobacteria</taxon>
        <taxon>Alteromonadales</taxon>
        <taxon>Pseudoalteromonadaceae</taxon>
        <taxon>Psychrosphaera</taxon>
    </lineage>
</organism>
<evidence type="ECO:0000313" key="2">
    <source>
        <dbReference type="EMBL" id="MDC2889325.1"/>
    </source>
</evidence>
<dbReference type="Proteomes" id="UP001528411">
    <property type="component" value="Unassembled WGS sequence"/>
</dbReference>
<dbReference type="Pfam" id="PF01936">
    <property type="entry name" value="NYN"/>
    <property type="match status" value="1"/>
</dbReference>
<dbReference type="InterPro" id="IPR021139">
    <property type="entry name" value="NYN"/>
</dbReference>
<dbReference type="EMBL" id="JAQOMS010000002">
    <property type="protein sequence ID" value="MDC2889325.1"/>
    <property type="molecule type" value="Genomic_DNA"/>
</dbReference>
<protein>
    <submittedName>
        <fullName evidence="2">NYN domain-containing protein</fullName>
    </submittedName>
</protein>
<dbReference type="RefSeq" id="WP_272180781.1">
    <property type="nucleotide sequence ID" value="NZ_JAQOMS010000002.1"/>
</dbReference>
<sequence>MKTRIYIDGYNLYYGRLKGTPYKWLDLDVLFSKFLLPSSSPHSQINEIDGIKFFTADIIGRAARDPNSIKDQQSYHRALKFHLREKFSLIKGYYSLLPISAHQVESGRDIPQSAITRVWKLEEKQTDVNIAVEALADAILDDDTEQVVFVTNDTDIAPVLAKIRTLSSVKVGLVIPTPKGVRHPNVDLCRHAHWVRHHILDDELSRSQLPRVVSGGRKPAIKPESWFGQVEILSEILQSLKQWSKKIERNVGNGWKVKNLKYRIYLFYLNHQLNY</sequence>
<dbReference type="CDD" id="cd18722">
    <property type="entry name" value="PIN_NicB-like"/>
    <property type="match status" value="1"/>
</dbReference>
<proteinExistence type="predicted"/>
<evidence type="ECO:0000259" key="1">
    <source>
        <dbReference type="Pfam" id="PF01936"/>
    </source>
</evidence>
<accession>A0ABT5FFC1</accession>
<feature type="domain" description="NYN" evidence="1">
    <location>
        <begin position="109"/>
        <end position="179"/>
    </location>
</feature>
<dbReference type="Gene3D" id="3.40.50.1010">
    <property type="entry name" value="5'-nuclease"/>
    <property type="match status" value="1"/>
</dbReference>
<reference evidence="2 3" key="1">
    <citation type="submission" date="2023-01" db="EMBL/GenBank/DDBJ databases">
        <title>Psychrosphaera sp. nov., isolated from marine algae.</title>
        <authorList>
            <person name="Bayburt H."/>
            <person name="Choi B.J."/>
            <person name="Kim J.M."/>
            <person name="Choi D.G."/>
            <person name="Jeon C.O."/>
        </authorList>
    </citation>
    <scope>NUCLEOTIDE SEQUENCE [LARGE SCALE GENOMIC DNA]</scope>
    <source>
        <strain evidence="2 3">G1-22</strain>
    </source>
</reference>